<dbReference type="AlphaFoldDB" id="A0A4S8J0V3"/>
<reference evidence="2 3" key="1">
    <citation type="journal article" date="2019" name="Nat. Plants">
        <title>Genome sequencing of Musa balbisiana reveals subgenome evolution and function divergence in polyploid bananas.</title>
        <authorList>
            <person name="Yao X."/>
        </authorList>
    </citation>
    <scope>NUCLEOTIDE SEQUENCE [LARGE SCALE GENOMIC DNA]</scope>
    <source>
        <strain evidence="3">cv. DH-PKW</strain>
        <tissue evidence="2">Leaves</tissue>
    </source>
</reference>
<evidence type="ECO:0000313" key="2">
    <source>
        <dbReference type="EMBL" id="THU54569.1"/>
    </source>
</evidence>
<protein>
    <recommendedName>
        <fullName evidence="4">Secreted protein</fullName>
    </recommendedName>
</protein>
<name>A0A4S8J0V3_MUSBA</name>
<dbReference type="Proteomes" id="UP000317650">
    <property type="component" value="Chromosome 10"/>
</dbReference>
<feature type="signal peptide" evidence="1">
    <location>
        <begin position="1"/>
        <end position="18"/>
    </location>
</feature>
<comment type="caution">
    <text evidence="2">The sequence shown here is derived from an EMBL/GenBank/DDBJ whole genome shotgun (WGS) entry which is preliminary data.</text>
</comment>
<keyword evidence="3" id="KW-1185">Reference proteome</keyword>
<evidence type="ECO:0000313" key="3">
    <source>
        <dbReference type="Proteomes" id="UP000317650"/>
    </source>
</evidence>
<feature type="chain" id="PRO_5020734824" description="Secreted protein" evidence="1">
    <location>
        <begin position="19"/>
        <end position="86"/>
    </location>
</feature>
<evidence type="ECO:0000256" key="1">
    <source>
        <dbReference type="SAM" id="SignalP"/>
    </source>
</evidence>
<dbReference type="EMBL" id="PYDT01000008">
    <property type="protein sequence ID" value="THU54569.1"/>
    <property type="molecule type" value="Genomic_DNA"/>
</dbReference>
<accession>A0A4S8J0V3</accession>
<sequence>MSMTRWMWRISLIPSSLASQWCIQNVMHPVAQGQRQLGVNPVVALTKRVHSISEHVCIRSPLFTTSIICIPQSPSTTIQIALPFYH</sequence>
<proteinExistence type="predicted"/>
<gene>
    <name evidence="2" type="ORF">C4D60_Mb10t26480</name>
</gene>
<organism evidence="2 3">
    <name type="scientific">Musa balbisiana</name>
    <name type="common">Banana</name>
    <dbReference type="NCBI Taxonomy" id="52838"/>
    <lineage>
        <taxon>Eukaryota</taxon>
        <taxon>Viridiplantae</taxon>
        <taxon>Streptophyta</taxon>
        <taxon>Embryophyta</taxon>
        <taxon>Tracheophyta</taxon>
        <taxon>Spermatophyta</taxon>
        <taxon>Magnoliopsida</taxon>
        <taxon>Liliopsida</taxon>
        <taxon>Zingiberales</taxon>
        <taxon>Musaceae</taxon>
        <taxon>Musa</taxon>
    </lineage>
</organism>
<keyword evidence="1" id="KW-0732">Signal</keyword>
<evidence type="ECO:0008006" key="4">
    <source>
        <dbReference type="Google" id="ProtNLM"/>
    </source>
</evidence>